<dbReference type="Proteomes" id="UP001500618">
    <property type="component" value="Unassembled WGS sequence"/>
</dbReference>
<evidence type="ECO:0000313" key="3">
    <source>
        <dbReference type="Proteomes" id="UP001500618"/>
    </source>
</evidence>
<evidence type="ECO:0000256" key="1">
    <source>
        <dbReference type="SAM" id="SignalP"/>
    </source>
</evidence>
<evidence type="ECO:0008006" key="4">
    <source>
        <dbReference type="Google" id="ProtNLM"/>
    </source>
</evidence>
<reference evidence="3" key="1">
    <citation type="journal article" date="2019" name="Int. J. Syst. Evol. Microbiol.">
        <title>The Global Catalogue of Microorganisms (GCM) 10K type strain sequencing project: providing services to taxonomists for standard genome sequencing and annotation.</title>
        <authorList>
            <consortium name="The Broad Institute Genomics Platform"/>
            <consortium name="The Broad Institute Genome Sequencing Center for Infectious Disease"/>
            <person name="Wu L."/>
            <person name="Ma J."/>
        </authorList>
    </citation>
    <scope>NUCLEOTIDE SEQUENCE [LARGE SCALE GENOMIC DNA]</scope>
    <source>
        <strain evidence="3">JCM 14718</strain>
    </source>
</reference>
<dbReference type="RefSeq" id="WP_344311941.1">
    <property type="nucleotide sequence ID" value="NZ_BAAANY010000015.1"/>
</dbReference>
<feature type="chain" id="PRO_5046099241" description="PA14 domain-containing protein" evidence="1">
    <location>
        <begin position="28"/>
        <end position="133"/>
    </location>
</feature>
<keyword evidence="3" id="KW-1185">Reference proteome</keyword>
<protein>
    <recommendedName>
        <fullName evidence="4">PA14 domain-containing protein</fullName>
    </recommendedName>
</protein>
<gene>
    <name evidence="2" type="ORF">GCM10009765_41690</name>
</gene>
<comment type="caution">
    <text evidence="2">The sequence shown here is derived from an EMBL/GenBank/DDBJ whole genome shotgun (WGS) entry which is preliminary data.</text>
</comment>
<accession>A0ABP4TH35</accession>
<organism evidence="2 3">
    <name type="scientific">Fodinicola feengrottensis</name>
    <dbReference type="NCBI Taxonomy" id="435914"/>
    <lineage>
        <taxon>Bacteria</taxon>
        <taxon>Bacillati</taxon>
        <taxon>Actinomycetota</taxon>
        <taxon>Actinomycetes</taxon>
        <taxon>Mycobacteriales</taxon>
        <taxon>Fodinicola</taxon>
    </lineage>
</organism>
<sequence>MRKTIARTLTISALLALPFAGATAASAAPAHAQPSAAGINAISGNWARDLQADDGPNFDQLTVKKNGSIRLGGQPDNLYDCTGSVRATGNNHYLFSLRCLSAGEVYYQKAKAEYSPKHRALTIHMGRTETFHR</sequence>
<name>A0ABP4TH35_9ACTN</name>
<feature type="signal peptide" evidence="1">
    <location>
        <begin position="1"/>
        <end position="27"/>
    </location>
</feature>
<keyword evidence="1" id="KW-0732">Signal</keyword>
<dbReference type="EMBL" id="BAAANY010000015">
    <property type="protein sequence ID" value="GAA1687873.1"/>
    <property type="molecule type" value="Genomic_DNA"/>
</dbReference>
<evidence type="ECO:0000313" key="2">
    <source>
        <dbReference type="EMBL" id="GAA1687873.1"/>
    </source>
</evidence>
<proteinExistence type="predicted"/>